<name>A0A2H0XEB1_UNCKA</name>
<reference evidence="6" key="1">
    <citation type="submission" date="2017-09" db="EMBL/GenBank/DDBJ databases">
        <title>Depth-based differentiation of microbial function through sediment-hosted aquifers and enrichment of novel symbionts in the deep terrestrial subsurface.</title>
        <authorList>
            <person name="Probst A.J."/>
            <person name="Ladd B."/>
            <person name="Jarett J.K."/>
            <person name="Geller-Mcgrath D.E."/>
            <person name="Sieber C.M.K."/>
            <person name="Emerson J.B."/>
            <person name="Anantharaman K."/>
            <person name="Thomas B.C."/>
            <person name="Malmstrom R."/>
            <person name="Stieglmeier M."/>
            <person name="Klingl A."/>
            <person name="Woyke T."/>
            <person name="Ryan C.M."/>
            <person name="Banfield J.F."/>
        </authorList>
    </citation>
    <scope>NUCLEOTIDE SEQUENCE [LARGE SCALE GENOMIC DNA]</scope>
</reference>
<dbReference type="InterPro" id="IPR051046">
    <property type="entry name" value="MurCDEF_CellWall_CoF430Synth"/>
</dbReference>
<dbReference type="GO" id="GO:0005524">
    <property type="term" value="F:ATP binding"/>
    <property type="evidence" value="ECO:0007669"/>
    <property type="project" value="UniProtKB-KW"/>
</dbReference>
<evidence type="ECO:0000256" key="3">
    <source>
        <dbReference type="ARBA" id="ARBA00022840"/>
    </source>
</evidence>
<dbReference type="Gene3D" id="3.40.1190.10">
    <property type="entry name" value="Mur-like, catalytic domain"/>
    <property type="match status" value="1"/>
</dbReference>
<keyword evidence="1" id="KW-0436">Ligase</keyword>
<dbReference type="AlphaFoldDB" id="A0A2H0XEB1"/>
<dbReference type="PANTHER" id="PTHR43024">
    <property type="entry name" value="UDP-N-ACETYLMURAMOYL-TRIPEPTIDE--D-ALANYL-D-ALANINE LIGASE"/>
    <property type="match status" value="1"/>
</dbReference>
<dbReference type="InterPro" id="IPR013221">
    <property type="entry name" value="Mur_ligase_cen"/>
</dbReference>
<dbReference type="Proteomes" id="UP000231252">
    <property type="component" value="Unassembled WGS sequence"/>
</dbReference>
<dbReference type="PANTHER" id="PTHR43024:SF1">
    <property type="entry name" value="UDP-N-ACETYLMURAMOYL-TRIPEPTIDE--D-ALANYL-D-ALANINE LIGASE"/>
    <property type="match status" value="1"/>
</dbReference>
<organism evidence="5 6">
    <name type="scientific">candidate division WWE3 bacterium CG08_land_8_20_14_0_20_41_10</name>
    <dbReference type="NCBI Taxonomy" id="1975085"/>
    <lineage>
        <taxon>Bacteria</taxon>
        <taxon>Katanobacteria</taxon>
    </lineage>
</organism>
<dbReference type="GO" id="GO:0016881">
    <property type="term" value="F:acid-amino acid ligase activity"/>
    <property type="evidence" value="ECO:0007669"/>
    <property type="project" value="InterPro"/>
</dbReference>
<dbReference type="InterPro" id="IPR036565">
    <property type="entry name" value="Mur-like_cat_sf"/>
</dbReference>
<keyword evidence="2" id="KW-0547">Nucleotide-binding</keyword>
<evidence type="ECO:0000259" key="4">
    <source>
        <dbReference type="Pfam" id="PF08245"/>
    </source>
</evidence>
<evidence type="ECO:0000313" key="5">
    <source>
        <dbReference type="EMBL" id="PIS22458.1"/>
    </source>
</evidence>
<dbReference type="EMBL" id="PEYU01000033">
    <property type="protein sequence ID" value="PIS22458.1"/>
    <property type="molecule type" value="Genomic_DNA"/>
</dbReference>
<dbReference type="Pfam" id="PF08245">
    <property type="entry name" value="Mur_ligase_M"/>
    <property type="match status" value="1"/>
</dbReference>
<feature type="domain" description="Mur ligase central" evidence="4">
    <location>
        <begin position="42"/>
        <end position="146"/>
    </location>
</feature>
<sequence>MAVEQGVETGGFPSIEVTSLTELSSRLYEEARRKSNPYIIGVTGSVGKTTTVAFLEHLIREAGYPVTRFWSKRLTPLLVQCHYINRVDVDTPFVVMEYSAYGADHVEQLSQVLPPNIAFLSNIYDMHINPGMFESKKDIFDSKIRIRPGDATGFINNAVLQELGMRDVKGWSNFSVDDELSGFNPHLPLTLRTAELHTVGRILADNIGIPTDTFRRAFTTFEPQERRLVSVQYERARVFFDGEVTVGARQWSWFETLDGRVPTLMVDHIHFGDEDPNGYIKMLREIFASPETYVLDTESNRQSLPVSANFVDEQKFGSVFKKALGGYVVYHKAMSTRDPNFDPETYLHQRWN</sequence>
<proteinExistence type="predicted"/>
<gene>
    <name evidence="5" type="ORF">COT50_01900</name>
</gene>
<evidence type="ECO:0000256" key="1">
    <source>
        <dbReference type="ARBA" id="ARBA00022598"/>
    </source>
</evidence>
<dbReference type="SUPFAM" id="SSF53623">
    <property type="entry name" value="MurD-like peptide ligases, catalytic domain"/>
    <property type="match status" value="1"/>
</dbReference>
<evidence type="ECO:0000313" key="6">
    <source>
        <dbReference type="Proteomes" id="UP000231252"/>
    </source>
</evidence>
<comment type="caution">
    <text evidence="5">The sequence shown here is derived from an EMBL/GenBank/DDBJ whole genome shotgun (WGS) entry which is preliminary data.</text>
</comment>
<accession>A0A2H0XEB1</accession>
<evidence type="ECO:0000256" key="2">
    <source>
        <dbReference type="ARBA" id="ARBA00022741"/>
    </source>
</evidence>
<keyword evidence="3" id="KW-0067">ATP-binding</keyword>
<protein>
    <recommendedName>
        <fullName evidence="4">Mur ligase central domain-containing protein</fullName>
    </recommendedName>
</protein>